<proteinExistence type="predicted"/>
<protein>
    <submittedName>
        <fullName evidence="1">Uncharacterized protein</fullName>
    </submittedName>
</protein>
<dbReference type="EMBL" id="BDUF01000095">
    <property type="protein sequence ID" value="GAX91434.1"/>
    <property type="molecule type" value="Genomic_DNA"/>
</dbReference>
<sequence>MESRRHGWAVVKNLGKEGLKLIRVELEGNLLDELRDDSYVKWGSRGEKATSWWLP</sequence>
<evidence type="ECO:0000313" key="2">
    <source>
        <dbReference type="Proteomes" id="UP000217785"/>
    </source>
</evidence>
<dbReference type="AlphaFoldDB" id="A0A292YSN2"/>
<name>A0A292YSN2_9BACL</name>
<comment type="caution">
    <text evidence="1">The sequence shown here is derived from an EMBL/GenBank/DDBJ whole genome shotgun (WGS) entry which is preliminary data.</text>
</comment>
<evidence type="ECO:0000313" key="1">
    <source>
        <dbReference type="EMBL" id="GAX91434.1"/>
    </source>
</evidence>
<organism evidence="1 2">
    <name type="scientific">Effusibacillus lacus</name>
    <dbReference type="NCBI Taxonomy" id="1348429"/>
    <lineage>
        <taxon>Bacteria</taxon>
        <taxon>Bacillati</taxon>
        <taxon>Bacillota</taxon>
        <taxon>Bacilli</taxon>
        <taxon>Bacillales</taxon>
        <taxon>Alicyclobacillaceae</taxon>
        <taxon>Effusibacillus</taxon>
    </lineage>
</organism>
<accession>A0A292YSN2</accession>
<keyword evidence="2" id="KW-1185">Reference proteome</keyword>
<dbReference type="Proteomes" id="UP000217785">
    <property type="component" value="Unassembled WGS sequence"/>
</dbReference>
<gene>
    <name evidence="1" type="ORF">EFBL_3103</name>
</gene>
<reference evidence="2" key="1">
    <citation type="submission" date="2017-07" db="EMBL/GenBank/DDBJ databases">
        <title>Draft genome sequence of Effusibacillus lacus strain skLN1.</title>
        <authorList>
            <person name="Watanabe M."/>
            <person name="Kojima H."/>
            <person name="Fukui M."/>
        </authorList>
    </citation>
    <scope>NUCLEOTIDE SEQUENCE [LARGE SCALE GENOMIC DNA]</scope>
    <source>
        <strain evidence="2">skLN1</strain>
    </source>
</reference>